<protein>
    <recommendedName>
        <fullName evidence="1">Tf2-1-like SH3-like domain-containing protein</fullName>
    </recommendedName>
</protein>
<dbReference type="PANTHER" id="PTHR46148">
    <property type="entry name" value="CHROMO DOMAIN-CONTAINING PROTEIN"/>
    <property type="match status" value="1"/>
</dbReference>
<dbReference type="Proteomes" id="UP001234989">
    <property type="component" value="Chromosome 7"/>
</dbReference>
<accession>A0AAF0U1T6</accession>
<sequence>MYRDLHEIYCLNNRDAQFTSHFWRSFQKLYGRRCRSSVGWFEVGEFALLSSEVVYEATKKVQLIRDRLNMAHSRQKSYADNRKRDLEFEVGDWVYLKISPMKSVMRFCKKEKLRPRYVGPYEILKRVEKVSYELKLPIEFAPVHPVFHISMLKKCIGDLVSILLLEGLGVNENLSYEEVSIEGATWEAEADMSPATLIFFLLLLA</sequence>
<reference evidence="2" key="1">
    <citation type="submission" date="2023-08" db="EMBL/GenBank/DDBJ databases">
        <title>A de novo genome assembly of Solanum verrucosum Schlechtendal, a Mexican diploid species geographically isolated from the other diploid A-genome species in potato relatives.</title>
        <authorList>
            <person name="Hosaka K."/>
        </authorList>
    </citation>
    <scope>NUCLEOTIDE SEQUENCE</scope>
    <source>
        <tissue evidence="2">Young leaves</tissue>
    </source>
</reference>
<keyword evidence="3" id="KW-1185">Reference proteome</keyword>
<name>A0AAF0U1T6_SOLVR</name>
<dbReference type="PANTHER" id="PTHR46148:SF57">
    <property type="entry name" value="OS12G0499874 PROTEIN"/>
    <property type="match status" value="1"/>
</dbReference>
<dbReference type="AlphaFoldDB" id="A0AAF0U1T6"/>
<gene>
    <name evidence="2" type="ORF">MTR67_031105</name>
</gene>
<proteinExistence type="predicted"/>
<evidence type="ECO:0000313" key="3">
    <source>
        <dbReference type="Proteomes" id="UP001234989"/>
    </source>
</evidence>
<dbReference type="Pfam" id="PF24626">
    <property type="entry name" value="SH3_Tf2-1"/>
    <property type="match status" value="1"/>
</dbReference>
<evidence type="ECO:0000313" key="2">
    <source>
        <dbReference type="EMBL" id="WMV37720.1"/>
    </source>
</evidence>
<feature type="domain" description="Tf2-1-like SH3-like" evidence="1">
    <location>
        <begin position="91"/>
        <end position="155"/>
    </location>
</feature>
<dbReference type="InterPro" id="IPR056924">
    <property type="entry name" value="SH3_Tf2-1"/>
</dbReference>
<dbReference type="EMBL" id="CP133618">
    <property type="protein sequence ID" value="WMV37720.1"/>
    <property type="molecule type" value="Genomic_DNA"/>
</dbReference>
<evidence type="ECO:0000259" key="1">
    <source>
        <dbReference type="Pfam" id="PF24626"/>
    </source>
</evidence>
<organism evidence="2 3">
    <name type="scientific">Solanum verrucosum</name>
    <dbReference type="NCBI Taxonomy" id="315347"/>
    <lineage>
        <taxon>Eukaryota</taxon>
        <taxon>Viridiplantae</taxon>
        <taxon>Streptophyta</taxon>
        <taxon>Embryophyta</taxon>
        <taxon>Tracheophyta</taxon>
        <taxon>Spermatophyta</taxon>
        <taxon>Magnoliopsida</taxon>
        <taxon>eudicotyledons</taxon>
        <taxon>Gunneridae</taxon>
        <taxon>Pentapetalae</taxon>
        <taxon>asterids</taxon>
        <taxon>lamiids</taxon>
        <taxon>Solanales</taxon>
        <taxon>Solanaceae</taxon>
        <taxon>Solanoideae</taxon>
        <taxon>Solaneae</taxon>
        <taxon>Solanum</taxon>
    </lineage>
</organism>